<dbReference type="KEGG" id="mind:mvi_61310"/>
<dbReference type="RefSeq" id="WP_207183722.1">
    <property type="nucleotide sequence ID" value="NZ_AP024146.1"/>
</dbReference>
<geneLocation type="plasmid" evidence="2 3">
    <name>pVL1_1</name>
</geneLocation>
<sequence length="201" mass="21364">MSLPQSRFQPASDHPIPATGDRTTTIFVGGSRSIAHVPDAVRARLTRIAQAGHAVVVGDASGADEAVQAHLGAACYDRVTVFCSGNRPRNNIGAWPVRRIAASGASTGFQFHAAKDRAMAREAVFGLMVWDGRSPGSVLNVLRLAQAGRTAVLVNLAEGVATNVRSAADWQTVLARCGTRLRHDLLVRATPEEQRWLHAAG</sequence>
<accession>A0A8H8WZS1</accession>
<organism evidence="2 3">
    <name type="scientific">Methylobacterium indicum</name>
    <dbReference type="NCBI Taxonomy" id="1775910"/>
    <lineage>
        <taxon>Bacteria</taxon>
        <taxon>Pseudomonadati</taxon>
        <taxon>Pseudomonadota</taxon>
        <taxon>Alphaproteobacteria</taxon>
        <taxon>Hyphomicrobiales</taxon>
        <taxon>Methylobacteriaceae</taxon>
        <taxon>Methylobacterium</taxon>
    </lineage>
</organism>
<proteinExistence type="predicted"/>
<dbReference type="EMBL" id="AP024146">
    <property type="protein sequence ID" value="BCM87670.1"/>
    <property type="molecule type" value="Genomic_DNA"/>
</dbReference>
<keyword evidence="2" id="KW-0614">Plasmid</keyword>
<evidence type="ECO:0000313" key="2">
    <source>
        <dbReference type="EMBL" id="BCM87670.1"/>
    </source>
</evidence>
<evidence type="ECO:0000256" key="1">
    <source>
        <dbReference type="SAM" id="MobiDB-lite"/>
    </source>
</evidence>
<name>A0A8H8WZS1_9HYPH</name>
<feature type="region of interest" description="Disordered" evidence="1">
    <location>
        <begin position="1"/>
        <end position="21"/>
    </location>
</feature>
<gene>
    <name evidence="2" type="ORF">mvi_61310</name>
</gene>
<evidence type="ECO:0000313" key="3">
    <source>
        <dbReference type="Proteomes" id="UP000663508"/>
    </source>
</evidence>
<dbReference type="Proteomes" id="UP000663508">
    <property type="component" value="Plasmid pVL1_1"/>
</dbReference>
<protein>
    <submittedName>
        <fullName evidence="2">Uncharacterized protein</fullName>
    </submittedName>
</protein>
<reference evidence="2" key="1">
    <citation type="submission" date="2020-11" db="EMBL/GenBank/DDBJ databases">
        <title>Complete genome sequence of a novel pathogenic Methylobacterium strain isolated from rice in Vietnam.</title>
        <authorList>
            <person name="Lai K."/>
            <person name="Okazaki S."/>
            <person name="Higashi K."/>
            <person name="Mori H."/>
            <person name="Toyoda A."/>
            <person name="Kurokawa K."/>
        </authorList>
    </citation>
    <scope>NUCLEOTIDE SEQUENCE</scope>
    <source>
        <strain evidence="2">VL1</strain>
        <plasmid evidence="2">pVL1_1</plasmid>
    </source>
</reference>
<dbReference type="AlphaFoldDB" id="A0A8H8WZS1"/>